<dbReference type="EMBL" id="ACOL01000131">
    <property type="protein sequence ID" value="EEQ82023.1"/>
    <property type="molecule type" value="Genomic_DNA"/>
</dbReference>
<evidence type="ECO:0000313" key="6">
    <source>
        <dbReference type="EMBL" id="EEQ82023.1"/>
    </source>
</evidence>
<dbReference type="SUPFAM" id="SSF52080">
    <property type="entry name" value="Ribosomal proteins L15p and L18e"/>
    <property type="match status" value="1"/>
</dbReference>
<dbReference type="STRING" id="578460.C4V9S6"/>
<dbReference type="InterPro" id="IPR036227">
    <property type="entry name" value="Ribosomal_uL15/eL18_sf"/>
</dbReference>
<dbReference type="VEuPathDB" id="MicrosporidiaDB:NCER_101339"/>
<dbReference type="PANTHER" id="PTHR11721">
    <property type="entry name" value="60S RIBOSOMAL PROTEIN L27A"/>
    <property type="match status" value="1"/>
</dbReference>
<comment type="similarity">
    <text evidence="1">Belongs to the universal ribosomal protein uL15 family.</text>
</comment>
<dbReference type="GO" id="GO:0003735">
    <property type="term" value="F:structural constituent of ribosome"/>
    <property type="evidence" value="ECO:0007669"/>
    <property type="project" value="TreeGrafter"/>
</dbReference>
<dbReference type="KEGG" id="nce:NCER_101339"/>
<proteinExistence type="inferred from homology"/>
<protein>
    <recommendedName>
        <fullName evidence="5">Large ribosomal subunit protein uL15/eL18 domain-containing protein</fullName>
    </recommendedName>
</protein>
<evidence type="ECO:0000256" key="3">
    <source>
        <dbReference type="ARBA" id="ARBA00023274"/>
    </source>
</evidence>
<dbReference type="OrthoDB" id="61900at2759"/>
<dbReference type="InterPro" id="IPR021131">
    <property type="entry name" value="Ribosomal_uL15/eL18"/>
</dbReference>
<accession>C4V9S6</accession>
<feature type="compositionally biased region" description="Basic residues" evidence="4">
    <location>
        <begin position="1"/>
        <end position="30"/>
    </location>
</feature>
<sequence>MLKHVKKTRKLRGHVSHGHGRVGKHRKHSGGRGICGGLKHMKTWFQKYHPDYFGKRGHRIYHRKKNDEWARWISAAKLWSLIPKETRYDLIDNKKDAVPVINCRDFGYHVVVGGELSLDRPVVVKARKFTTDAKEQIEKVGGKWIICP</sequence>
<dbReference type="OMA" id="QRNHEWK"/>
<dbReference type="InParanoid" id="C4V9S6"/>
<feature type="domain" description="Large ribosomal subunit protein uL15/eL18" evidence="5">
    <location>
        <begin position="73"/>
        <end position="144"/>
    </location>
</feature>
<keyword evidence="3" id="KW-0687">Ribonucleoprotein</keyword>
<evidence type="ECO:0000256" key="2">
    <source>
        <dbReference type="ARBA" id="ARBA00022980"/>
    </source>
</evidence>
<gene>
    <name evidence="6" type="ORF">NCER_101339</name>
</gene>
<dbReference type="HOGENOM" id="CLU_109163_1_0_1"/>
<evidence type="ECO:0000259" key="5">
    <source>
        <dbReference type="Pfam" id="PF00828"/>
    </source>
</evidence>
<dbReference type="GO" id="GO:0022625">
    <property type="term" value="C:cytosolic large ribosomal subunit"/>
    <property type="evidence" value="ECO:0007669"/>
    <property type="project" value="TreeGrafter"/>
</dbReference>
<dbReference type="FunCoup" id="C4V9S6">
    <property type="interactions" value="146"/>
</dbReference>
<dbReference type="Pfam" id="PF00828">
    <property type="entry name" value="Ribosomal_L27A"/>
    <property type="match status" value="1"/>
</dbReference>
<dbReference type="Proteomes" id="UP000009082">
    <property type="component" value="Unassembled WGS sequence"/>
</dbReference>
<keyword evidence="2" id="KW-0689">Ribosomal protein</keyword>
<evidence type="ECO:0000256" key="4">
    <source>
        <dbReference type="SAM" id="MobiDB-lite"/>
    </source>
</evidence>
<organism evidence="7">
    <name type="scientific">Vairimorpha ceranae (strain BRL01)</name>
    <name type="common">Microsporidian parasite</name>
    <name type="synonym">Nosema ceranae</name>
    <dbReference type="NCBI Taxonomy" id="578460"/>
    <lineage>
        <taxon>Eukaryota</taxon>
        <taxon>Fungi</taxon>
        <taxon>Fungi incertae sedis</taxon>
        <taxon>Microsporidia</taxon>
        <taxon>Nosematidae</taxon>
        <taxon>Vairimorpha</taxon>
    </lineage>
</organism>
<dbReference type="PANTHER" id="PTHR11721:SF3">
    <property type="entry name" value="LARGE RIBOSOMAL SUBUNIT PROTEIN UL15"/>
    <property type="match status" value="1"/>
</dbReference>
<evidence type="ECO:0000313" key="7">
    <source>
        <dbReference type="Proteomes" id="UP000009082"/>
    </source>
</evidence>
<evidence type="ECO:0000256" key="1">
    <source>
        <dbReference type="ARBA" id="ARBA00007320"/>
    </source>
</evidence>
<reference evidence="7" key="1">
    <citation type="journal article" date="2009" name="PLoS Pathog.">
        <title>Genomic analyses of the microsporidian Nosema ceranae, an emergent pathogen of honey bees.</title>
        <authorList>
            <person name="Cornman R.S."/>
            <person name="Chen Y.P."/>
            <person name="Schatz M.C."/>
            <person name="Street C."/>
            <person name="Zhao Y."/>
            <person name="Desany B."/>
            <person name="Egholm M."/>
            <person name="Hutchison S."/>
            <person name="Pettis J.S."/>
            <person name="Lipkin W.I."/>
            <person name="Evans J.D."/>
        </authorList>
    </citation>
    <scope>NUCLEOTIDE SEQUENCE [LARGE SCALE GENOMIC DNA]</scope>
    <source>
        <strain evidence="7">BRL01</strain>
    </source>
</reference>
<dbReference type="AlphaFoldDB" id="C4V9S6"/>
<feature type="region of interest" description="Disordered" evidence="4">
    <location>
        <begin position="1"/>
        <end position="32"/>
    </location>
</feature>
<name>C4V9S6_VAIC1</name>
<dbReference type="Gene3D" id="3.100.10.10">
    <property type="match status" value="1"/>
</dbReference>